<evidence type="ECO:0000313" key="2">
    <source>
        <dbReference type="EMBL" id="KAJ7749801.1"/>
    </source>
</evidence>
<sequence length="633" mass="68208">MTTTAGAWQPPVPASAPTPPPTVAPFAPGYTYGHLAHLRLPSFENAATGKSTAPYTNKSPSDEAPRFVLSDPTLISDLETWFEVMMSSTPPAHAPYPGPLRSWPTPPACAHCWDAIETHAMVTCRNEGWVESYATNIISLVSCLIQGIWPTRRLVEWPVTLLHSQQGDRHITVAQRRQTTNGVRLSCHSAIAGEWKTQTVVATHFDPFPDDHILPRREAENEDAILKKLGLHIVTANEQCQRHNNDLALPNIPVHVVNAHYGIVFTGASCVVAQLVLGPTPPNYKPFDGLAIAGVFIARNHPTARSLIGIMLGMIWAHENIRIKRDLTGTQGRVDRIYDRYLTMYDSLVVTYGLKRRDGAPGMPYPPPGPPGPPGGLPGPPRGPPGPPRGPPGPPGGGNGRYNNPGPFSGSFPSGSGGGGMSGGMGRPYQTSNRQYSAPGPGYHSLQHREQMLLRHVLVWAGSRSVHLDGVLESRANLVRIDLSLLLASPTVPDGPLDLKIIKSVPIVGCLLTFPNARTDHVGDFKTPATSEFGFAPNFRIVKYSFVIEGASFAPLAGIISTLCIAFHTEISSSAALILDVGDSSGSNSAHRYFGEDSPGNFGNGNTLSSMVRRTRCLCVVDFSQGTLRCRIF</sequence>
<feature type="compositionally biased region" description="Gly residues" evidence="1">
    <location>
        <begin position="415"/>
        <end position="426"/>
    </location>
</feature>
<accession>A0AAD7ISY5</accession>
<comment type="caution">
    <text evidence="2">The sequence shown here is derived from an EMBL/GenBank/DDBJ whole genome shotgun (WGS) entry which is preliminary data.</text>
</comment>
<feature type="compositionally biased region" description="Pro residues" evidence="1">
    <location>
        <begin position="363"/>
        <end position="395"/>
    </location>
</feature>
<keyword evidence="3" id="KW-1185">Reference proteome</keyword>
<evidence type="ECO:0000256" key="1">
    <source>
        <dbReference type="SAM" id="MobiDB-lite"/>
    </source>
</evidence>
<feature type="region of interest" description="Disordered" evidence="1">
    <location>
        <begin position="360"/>
        <end position="444"/>
    </location>
</feature>
<gene>
    <name evidence="2" type="ORF">DFH07DRAFT_552195</name>
</gene>
<organism evidence="2 3">
    <name type="scientific">Mycena maculata</name>
    <dbReference type="NCBI Taxonomy" id="230809"/>
    <lineage>
        <taxon>Eukaryota</taxon>
        <taxon>Fungi</taxon>
        <taxon>Dikarya</taxon>
        <taxon>Basidiomycota</taxon>
        <taxon>Agaricomycotina</taxon>
        <taxon>Agaricomycetes</taxon>
        <taxon>Agaricomycetidae</taxon>
        <taxon>Agaricales</taxon>
        <taxon>Marasmiineae</taxon>
        <taxon>Mycenaceae</taxon>
        <taxon>Mycena</taxon>
    </lineage>
</organism>
<protein>
    <submittedName>
        <fullName evidence="2">Uncharacterized protein</fullName>
    </submittedName>
</protein>
<feature type="compositionally biased region" description="Pro residues" evidence="1">
    <location>
        <begin position="10"/>
        <end position="20"/>
    </location>
</feature>
<proteinExistence type="predicted"/>
<dbReference type="EMBL" id="JARJLG010000084">
    <property type="protein sequence ID" value="KAJ7749801.1"/>
    <property type="molecule type" value="Genomic_DNA"/>
</dbReference>
<reference evidence="2" key="1">
    <citation type="submission" date="2023-03" db="EMBL/GenBank/DDBJ databases">
        <title>Massive genome expansion in bonnet fungi (Mycena s.s.) driven by repeated elements and novel gene families across ecological guilds.</title>
        <authorList>
            <consortium name="Lawrence Berkeley National Laboratory"/>
            <person name="Harder C.B."/>
            <person name="Miyauchi S."/>
            <person name="Viragh M."/>
            <person name="Kuo A."/>
            <person name="Thoen E."/>
            <person name="Andreopoulos B."/>
            <person name="Lu D."/>
            <person name="Skrede I."/>
            <person name="Drula E."/>
            <person name="Henrissat B."/>
            <person name="Morin E."/>
            <person name="Kohler A."/>
            <person name="Barry K."/>
            <person name="LaButti K."/>
            <person name="Morin E."/>
            <person name="Salamov A."/>
            <person name="Lipzen A."/>
            <person name="Mereny Z."/>
            <person name="Hegedus B."/>
            <person name="Baldrian P."/>
            <person name="Stursova M."/>
            <person name="Weitz H."/>
            <person name="Taylor A."/>
            <person name="Grigoriev I.V."/>
            <person name="Nagy L.G."/>
            <person name="Martin F."/>
            <person name="Kauserud H."/>
        </authorList>
    </citation>
    <scope>NUCLEOTIDE SEQUENCE</scope>
    <source>
        <strain evidence="2">CBHHK188m</strain>
    </source>
</reference>
<feature type="region of interest" description="Disordered" evidence="1">
    <location>
        <begin position="1"/>
        <end position="20"/>
    </location>
</feature>
<dbReference type="Proteomes" id="UP001215280">
    <property type="component" value="Unassembled WGS sequence"/>
</dbReference>
<name>A0AAD7ISY5_9AGAR</name>
<feature type="compositionally biased region" description="Low complexity" evidence="1">
    <location>
        <begin position="401"/>
        <end position="414"/>
    </location>
</feature>
<dbReference type="AlphaFoldDB" id="A0AAD7ISY5"/>
<evidence type="ECO:0000313" key="3">
    <source>
        <dbReference type="Proteomes" id="UP001215280"/>
    </source>
</evidence>